<evidence type="ECO:0000313" key="2">
    <source>
        <dbReference type="Proteomes" id="UP000747110"/>
    </source>
</evidence>
<organism evidence="1 2">
    <name type="scientific">Volvox reticuliferus</name>
    <dbReference type="NCBI Taxonomy" id="1737510"/>
    <lineage>
        <taxon>Eukaryota</taxon>
        <taxon>Viridiplantae</taxon>
        <taxon>Chlorophyta</taxon>
        <taxon>core chlorophytes</taxon>
        <taxon>Chlorophyceae</taxon>
        <taxon>CS clade</taxon>
        <taxon>Chlamydomonadales</taxon>
        <taxon>Volvocaceae</taxon>
        <taxon>Volvox</taxon>
    </lineage>
</organism>
<dbReference type="Proteomes" id="UP000747110">
    <property type="component" value="Unassembled WGS sequence"/>
</dbReference>
<keyword evidence="2" id="KW-1185">Reference proteome</keyword>
<dbReference type="EMBL" id="BNCP01000022">
    <property type="protein sequence ID" value="GIL81847.1"/>
    <property type="molecule type" value="Genomic_DNA"/>
</dbReference>
<gene>
    <name evidence="1" type="ORF">Vretifemale_10826</name>
</gene>
<evidence type="ECO:0000313" key="1">
    <source>
        <dbReference type="EMBL" id="GIL81847.1"/>
    </source>
</evidence>
<dbReference type="AlphaFoldDB" id="A0A8J4FQI5"/>
<protein>
    <submittedName>
        <fullName evidence="1">Uncharacterized protein</fullName>
    </submittedName>
</protein>
<accession>A0A8J4FQI5</accession>
<proteinExistence type="predicted"/>
<sequence>MSAALSSAHGGTARAPIFASEQLKQHSASVTTSKDDQKRAEAAKSSRWFCAHPPVYRHHRARHSHAAKTLHQTLTPHSPLSRWQFLRWHNPLHPAIRCLHLLLLLPLLFGQLPLSRGATICPAPAINCTAADVVQYAMNVSSSPVPKDPLAVNISALLGPPDYGDSRCLAGGPTTSAERQSVFSLSSGNSSDHSTMQIALTFNVSVYMRQVRRVLRACLYAIRGVTVAARM</sequence>
<comment type="caution">
    <text evidence="1">The sequence shown here is derived from an EMBL/GenBank/DDBJ whole genome shotgun (WGS) entry which is preliminary data.</text>
</comment>
<name>A0A8J4FQI5_9CHLO</name>
<reference evidence="1" key="1">
    <citation type="journal article" date="2021" name="Proc. Natl. Acad. Sci. U.S.A.">
        <title>Three genomes in the algal genus Volvox reveal the fate of a haploid sex-determining region after a transition to homothallism.</title>
        <authorList>
            <person name="Yamamoto K."/>
            <person name="Hamaji T."/>
            <person name="Kawai-Toyooka H."/>
            <person name="Matsuzaki R."/>
            <person name="Takahashi F."/>
            <person name="Nishimura Y."/>
            <person name="Kawachi M."/>
            <person name="Noguchi H."/>
            <person name="Minakuchi Y."/>
            <person name="Umen J.G."/>
            <person name="Toyoda A."/>
            <person name="Nozaki H."/>
        </authorList>
    </citation>
    <scope>NUCLEOTIDE SEQUENCE</scope>
    <source>
        <strain evidence="1">NIES-3786</strain>
    </source>
</reference>